<feature type="domain" description="DUF4145" evidence="5">
    <location>
        <begin position="24"/>
        <end position="111"/>
    </location>
</feature>
<dbReference type="Pfam" id="PF13604">
    <property type="entry name" value="AAA_30"/>
    <property type="match status" value="1"/>
</dbReference>
<dbReference type="PANTHER" id="PTHR43788">
    <property type="entry name" value="DNA2/NAM7 HELICASE FAMILY MEMBER"/>
    <property type="match status" value="1"/>
</dbReference>
<dbReference type="InterPro" id="IPR054572">
    <property type="entry name" value="TBP-TOTE"/>
</dbReference>
<dbReference type="InterPro" id="IPR027785">
    <property type="entry name" value="UvrD-like_helicase_C"/>
</dbReference>
<evidence type="ECO:0000256" key="3">
    <source>
        <dbReference type="SAM" id="Coils"/>
    </source>
</evidence>
<feature type="coiled-coil region" evidence="3">
    <location>
        <begin position="146"/>
        <end position="192"/>
    </location>
</feature>
<dbReference type="CDD" id="cd18809">
    <property type="entry name" value="SF1_C_RecD"/>
    <property type="match status" value="1"/>
</dbReference>
<proteinExistence type="predicted"/>
<dbReference type="SUPFAM" id="SSF52540">
    <property type="entry name" value="P-loop containing nucleoside triphosphate hydrolases"/>
    <property type="match status" value="2"/>
</dbReference>
<reference evidence="7 8" key="1">
    <citation type="submission" date="2023-11" db="EMBL/GenBank/DDBJ databases">
        <title>MicrobeMod: A computational toolkit for identifying prokaryotic methylation and restriction-modification with nanopore sequencing.</title>
        <authorList>
            <person name="Crits-Christoph A."/>
            <person name="Kang S.C."/>
            <person name="Lee H."/>
            <person name="Ostrov N."/>
        </authorList>
    </citation>
    <scope>NUCLEOTIDE SEQUENCE [LARGE SCALE GENOMIC DNA]</scope>
    <source>
        <strain evidence="7 8">ATCC BAA-805</strain>
    </source>
</reference>
<feature type="domain" description="UvrD-like helicase C-terminal" evidence="4">
    <location>
        <begin position="653"/>
        <end position="703"/>
    </location>
</feature>
<dbReference type="InterPro" id="IPR050534">
    <property type="entry name" value="Coronavir_polyprotein_1ab"/>
</dbReference>
<dbReference type="Pfam" id="PF13538">
    <property type="entry name" value="UvrD_C_2"/>
    <property type="match status" value="1"/>
</dbReference>
<dbReference type="Gene3D" id="3.40.50.300">
    <property type="entry name" value="P-loop containing nucleotide triphosphate hydrolases"/>
    <property type="match status" value="2"/>
</dbReference>
<keyword evidence="8" id="KW-1185">Reference proteome</keyword>
<dbReference type="CDD" id="cd17933">
    <property type="entry name" value="DEXSc_RecD-like"/>
    <property type="match status" value="1"/>
</dbReference>
<organism evidence="7 8">
    <name type="scientific">Vreelandella neptunia</name>
    <dbReference type="NCBI Taxonomy" id="115551"/>
    <lineage>
        <taxon>Bacteria</taxon>
        <taxon>Pseudomonadati</taxon>
        <taxon>Pseudomonadota</taxon>
        <taxon>Gammaproteobacteria</taxon>
        <taxon>Oceanospirillales</taxon>
        <taxon>Halomonadaceae</taxon>
        <taxon>Vreelandella</taxon>
    </lineage>
</organism>
<evidence type="ECO:0000256" key="2">
    <source>
        <dbReference type="ARBA" id="ARBA00022840"/>
    </source>
</evidence>
<sequence length="961" mass="107641">MNNKSQNFCQLESRWPELCKHAIQAESYVHDDPAAATIKLRCFIETLVGLLYQELELRSEPGDGLFEQLKTERFESVVESPIRQKLHAIRCYGNKAAHGGDINNEQAVRLLKEAYLLGRWLFSTYSEDGGREYPDFVIPVPPEKIESDLNAENQRLAQQLEEAKRELGNIQASKARTQIDDLNSSLDEARLSAFRNAASRASSNINLEEEATRRLLKIEDAFGEYTLTDGQADLIKQLGKFLSSNDDSAFLLRGYAGTGKTFITKGLTEYFRSIGRNYVLAAPTGKAAKVIANKTKSNAYTLHRTIYSFKDIQEYKDADVDGTETYKFYAELAVNELPADTIFIVDEASMVSDAYSEAEFFRFGSGYVLRDFLKYVNLDHNDHSKKVIFIGDDAQLPPVGMSFSPALDENYLLKKHSVRSTSYELTEVVRQKAVSGVMGNSIMLRNALKKRVFNQLSVDFSTPDVQPVSHGNLMDRYLESCGGRINGESIVIAYSNADVAAYNRRIREHFFPGREHVQAGDKVMAVSNSSAYGFFISNGDFGLVREVLGATESRSVTIKRRNSDTGKVESINIFLAFKDVIVGFRDLDGNAKFFEAKIFESLLYSDLPSLSSDESKALYVDFCMRNKGLKRGSLEFKDTLMSDPYFNALRLKYGYAITCHKAQGSEWNNVFVKCKTNQNQLTEDYFRWFYTAITRTSDRLWLLDSPNIKIGDGLKSVRRPGLGVPTSEPKPVNFSTGTGVQASQSGQIDQHLRVGEMVTPPTVAEANEPISSDETYGIPAEAQFLLGVLGRVRELIVDHTISINSIAHNQHQEAYTFHRGNEYARVNIAYDSKGKITNVTATIPSILAVHVQNLLSPLVGQPIAVGSVIPADQIHFEDDFINDFHQRLLPLAAEQDINIQNAEKYQWHVRYSFSRGNDVAVCDIFFDGKKRFTKYQPLITACSPGSLLPDVEVMLTQGLSS</sequence>
<dbReference type="InterPro" id="IPR025285">
    <property type="entry name" value="DUF4145"/>
</dbReference>
<evidence type="ECO:0000256" key="1">
    <source>
        <dbReference type="ARBA" id="ARBA00022741"/>
    </source>
</evidence>
<name>A0ABZ0YIH6_9GAMM</name>
<dbReference type="Proteomes" id="UP001324794">
    <property type="component" value="Chromosome"/>
</dbReference>
<feature type="domain" description="TATA-binding-like protein" evidence="6">
    <location>
        <begin position="879"/>
        <end position="947"/>
    </location>
</feature>
<dbReference type="EMBL" id="CP140255">
    <property type="protein sequence ID" value="WQH11766.1"/>
    <property type="molecule type" value="Genomic_DNA"/>
</dbReference>
<dbReference type="Pfam" id="PF22721">
    <property type="entry name" value="TBP-TOTE"/>
    <property type="match status" value="2"/>
</dbReference>
<dbReference type="Pfam" id="PF13643">
    <property type="entry name" value="DUF4145"/>
    <property type="match status" value="1"/>
</dbReference>
<accession>A0ABZ0YIH6</accession>
<evidence type="ECO:0000259" key="4">
    <source>
        <dbReference type="Pfam" id="PF13538"/>
    </source>
</evidence>
<keyword evidence="1" id="KW-0547">Nucleotide-binding</keyword>
<keyword evidence="3" id="KW-0175">Coiled coil</keyword>
<keyword evidence="2" id="KW-0067">ATP-binding</keyword>
<feature type="domain" description="TATA-binding-like protein" evidence="6">
    <location>
        <begin position="783"/>
        <end position="841"/>
    </location>
</feature>
<dbReference type="PANTHER" id="PTHR43788:SF6">
    <property type="entry name" value="DNA HELICASE B"/>
    <property type="match status" value="1"/>
</dbReference>
<evidence type="ECO:0000313" key="7">
    <source>
        <dbReference type="EMBL" id="WQH11766.1"/>
    </source>
</evidence>
<gene>
    <name evidence="7" type="ORF">SR894_16620</name>
</gene>
<dbReference type="RefSeq" id="WP_223289145.1">
    <property type="nucleotide sequence ID" value="NZ_CP140255.1"/>
</dbReference>
<evidence type="ECO:0000259" key="6">
    <source>
        <dbReference type="Pfam" id="PF22721"/>
    </source>
</evidence>
<dbReference type="InterPro" id="IPR027417">
    <property type="entry name" value="P-loop_NTPase"/>
</dbReference>
<protein>
    <submittedName>
        <fullName evidence="7">AAA family ATPase</fullName>
    </submittedName>
</protein>
<evidence type="ECO:0000259" key="5">
    <source>
        <dbReference type="Pfam" id="PF13643"/>
    </source>
</evidence>
<evidence type="ECO:0000313" key="8">
    <source>
        <dbReference type="Proteomes" id="UP001324794"/>
    </source>
</evidence>